<keyword evidence="3" id="KW-1185">Reference proteome</keyword>
<dbReference type="PANTHER" id="PTHR30634">
    <property type="entry name" value="OUTER MEMBRANE LOLAB LIPOPROTEIN INSERTION APPARATUS"/>
    <property type="match status" value="1"/>
</dbReference>
<accession>A0ABQ2H420</accession>
<protein>
    <recommendedName>
        <fullName evidence="1">VWFA domain-containing protein</fullName>
    </recommendedName>
</protein>
<dbReference type="SMART" id="SM00327">
    <property type="entry name" value="VWA"/>
    <property type="match status" value="1"/>
</dbReference>
<dbReference type="InterPro" id="IPR002035">
    <property type="entry name" value="VWF_A"/>
</dbReference>
<dbReference type="Gene3D" id="3.40.50.410">
    <property type="entry name" value="von Willebrand factor, type A domain"/>
    <property type="match status" value="1"/>
</dbReference>
<feature type="domain" description="VWFA" evidence="1">
    <location>
        <begin position="144"/>
        <end position="298"/>
    </location>
</feature>
<dbReference type="Pfam" id="PF05762">
    <property type="entry name" value="VWA_CoxE"/>
    <property type="match status" value="1"/>
</dbReference>
<dbReference type="RefSeq" id="WP_229685455.1">
    <property type="nucleotide sequence ID" value="NZ_BMNW01000015.1"/>
</dbReference>
<comment type="caution">
    <text evidence="2">The sequence shown here is derived from an EMBL/GenBank/DDBJ whole genome shotgun (WGS) entry which is preliminary data.</text>
</comment>
<evidence type="ECO:0000313" key="2">
    <source>
        <dbReference type="EMBL" id="GGM29485.1"/>
    </source>
</evidence>
<gene>
    <name evidence="2" type="ORF">GCM10009425_45080</name>
</gene>
<sequence>MTWLNEVRELFPQETVEVIEKHALDRYGLTDLIMDPQTLERLEPNQALLRTVLSLRSHLNGDVLIAARRIVRQVVDELRQKLSAEVRPVLSGRLNRFRHSPLVVAQNFDVRGTIRRNLKHYDVQGQQLVLEQLLFFERNSRRLPWDIILCVDQSGSMVDSVIHSAVMAGILAGLPAFRVKVVVFDTSIVDLSAHLDDPVEMLMRVQLGGGTDIGQAIRYCAQLIENPHRTVVVLISDFMEGAPPGELLRTVYSLYEARVKLLGLASLDGQAEPSYDRQMAQRLNECGMEIAALTPKRLAQWLVEVTS</sequence>
<dbReference type="EMBL" id="BMNW01000015">
    <property type="protein sequence ID" value="GGM29485.1"/>
    <property type="molecule type" value="Genomic_DNA"/>
</dbReference>
<dbReference type="PANTHER" id="PTHR30634:SF16">
    <property type="entry name" value="OUTER-MEMBRANE LIPOPROTEIN LOLB"/>
    <property type="match status" value="1"/>
</dbReference>
<reference evidence="3" key="1">
    <citation type="journal article" date="2019" name="Int. J. Syst. Evol. Microbiol.">
        <title>The Global Catalogue of Microorganisms (GCM) 10K type strain sequencing project: providing services to taxonomists for standard genome sequencing and annotation.</title>
        <authorList>
            <consortium name="The Broad Institute Genomics Platform"/>
            <consortium name="The Broad Institute Genome Sequencing Center for Infectious Disease"/>
            <person name="Wu L."/>
            <person name="Ma J."/>
        </authorList>
    </citation>
    <scope>NUCLEOTIDE SEQUENCE [LARGE SCALE GENOMIC DNA]</scope>
    <source>
        <strain evidence="3">JCM 13501</strain>
    </source>
</reference>
<proteinExistence type="predicted"/>
<dbReference type="InterPro" id="IPR008912">
    <property type="entry name" value="Uncharacterised_CoxE"/>
</dbReference>
<dbReference type="SUPFAM" id="SSF53300">
    <property type="entry name" value="vWA-like"/>
    <property type="match status" value="1"/>
</dbReference>
<evidence type="ECO:0000313" key="3">
    <source>
        <dbReference type="Proteomes" id="UP000616499"/>
    </source>
</evidence>
<name>A0ABQ2H420_9PSED</name>
<dbReference type="Proteomes" id="UP000616499">
    <property type="component" value="Unassembled WGS sequence"/>
</dbReference>
<organism evidence="2 3">
    <name type="scientific">Pseudomonas asuensis</name>
    <dbReference type="NCBI Taxonomy" id="1825787"/>
    <lineage>
        <taxon>Bacteria</taxon>
        <taxon>Pseudomonadati</taxon>
        <taxon>Pseudomonadota</taxon>
        <taxon>Gammaproteobacteria</taxon>
        <taxon>Pseudomonadales</taxon>
        <taxon>Pseudomonadaceae</taxon>
        <taxon>Pseudomonas</taxon>
    </lineage>
</organism>
<evidence type="ECO:0000259" key="1">
    <source>
        <dbReference type="SMART" id="SM00327"/>
    </source>
</evidence>
<dbReference type="InterPro" id="IPR050458">
    <property type="entry name" value="LolB"/>
</dbReference>
<dbReference type="CDD" id="cd01462">
    <property type="entry name" value="VWA_YIEM_type"/>
    <property type="match status" value="1"/>
</dbReference>
<dbReference type="InterPro" id="IPR036465">
    <property type="entry name" value="vWFA_dom_sf"/>
</dbReference>